<feature type="transmembrane region" description="Helical" evidence="7">
    <location>
        <begin position="144"/>
        <end position="177"/>
    </location>
</feature>
<dbReference type="InterPro" id="IPR052518">
    <property type="entry name" value="CHR_Transporter"/>
</dbReference>
<comment type="subcellular location">
    <subcellularLocation>
        <location evidence="1">Cell membrane</location>
        <topology evidence="1">Multi-pass membrane protein</topology>
    </subcellularLocation>
</comment>
<dbReference type="GO" id="GO:0015109">
    <property type="term" value="F:chromate transmembrane transporter activity"/>
    <property type="evidence" value="ECO:0007669"/>
    <property type="project" value="InterPro"/>
</dbReference>
<comment type="caution">
    <text evidence="8">The sequence shown here is derived from an EMBL/GenBank/DDBJ whole genome shotgun (WGS) entry which is preliminary data.</text>
</comment>
<accession>A0A9D1FPG5</accession>
<feature type="transmembrane region" description="Helical" evidence="7">
    <location>
        <begin position="7"/>
        <end position="32"/>
    </location>
</feature>
<dbReference type="EMBL" id="DVJP01000072">
    <property type="protein sequence ID" value="HIS77307.1"/>
    <property type="molecule type" value="Genomic_DNA"/>
</dbReference>
<keyword evidence="3" id="KW-1003">Cell membrane</keyword>
<reference evidence="8" key="2">
    <citation type="journal article" date="2021" name="PeerJ">
        <title>Extensive microbial diversity within the chicken gut microbiome revealed by metagenomics and culture.</title>
        <authorList>
            <person name="Gilroy R."/>
            <person name="Ravi A."/>
            <person name="Getino M."/>
            <person name="Pursley I."/>
            <person name="Horton D.L."/>
            <person name="Alikhan N.F."/>
            <person name="Baker D."/>
            <person name="Gharbi K."/>
            <person name="Hall N."/>
            <person name="Watson M."/>
            <person name="Adriaenssens E.M."/>
            <person name="Foster-Nyarko E."/>
            <person name="Jarju S."/>
            <person name="Secka A."/>
            <person name="Antonio M."/>
            <person name="Oren A."/>
            <person name="Chaudhuri R.R."/>
            <person name="La Ragione R."/>
            <person name="Hildebrand F."/>
            <person name="Pallen M.J."/>
        </authorList>
    </citation>
    <scope>NUCLEOTIDE SEQUENCE</scope>
    <source>
        <strain evidence="8">CHK199-13235</strain>
    </source>
</reference>
<keyword evidence="6 7" id="KW-0472">Membrane</keyword>
<dbReference type="AlphaFoldDB" id="A0A9D1FPG5"/>
<organism evidence="8 9">
    <name type="scientific">Candidatus Merdivicinus excrementipullorum</name>
    <dbReference type="NCBI Taxonomy" id="2840867"/>
    <lineage>
        <taxon>Bacteria</taxon>
        <taxon>Bacillati</taxon>
        <taxon>Bacillota</taxon>
        <taxon>Clostridia</taxon>
        <taxon>Eubacteriales</taxon>
        <taxon>Oscillospiraceae</taxon>
        <taxon>Oscillospiraceae incertae sedis</taxon>
        <taxon>Candidatus Merdivicinus</taxon>
    </lineage>
</organism>
<sequence length="193" mass="20934">MERNAKFYWTLFQSTFCLSAFTVGGGFVIVPLMKKKFVDELGWINEDEMLDITAISQSSPGAIAVNASILIGYRLAGIRGALVTILGTILPPLILLSVISVFYEAFRDNAFFNALMTGMRAGVAAVIVDVVMKMSLGVVRGKDPVAIITMAAAFIAAYFLGINVILIILICGVVGYVNYIVRKKQAEKKEAVK</sequence>
<reference evidence="8" key="1">
    <citation type="submission" date="2020-10" db="EMBL/GenBank/DDBJ databases">
        <authorList>
            <person name="Gilroy R."/>
        </authorList>
    </citation>
    <scope>NUCLEOTIDE SEQUENCE</scope>
    <source>
        <strain evidence="8">CHK199-13235</strain>
    </source>
</reference>
<comment type="similarity">
    <text evidence="2">Belongs to the chromate ion transporter (CHR) (TC 2.A.51) family.</text>
</comment>
<dbReference type="GO" id="GO:0005886">
    <property type="term" value="C:plasma membrane"/>
    <property type="evidence" value="ECO:0007669"/>
    <property type="project" value="UniProtKB-SubCell"/>
</dbReference>
<dbReference type="Pfam" id="PF02417">
    <property type="entry name" value="Chromate_transp"/>
    <property type="match status" value="1"/>
</dbReference>
<feature type="transmembrane region" description="Helical" evidence="7">
    <location>
        <begin position="80"/>
        <end position="103"/>
    </location>
</feature>
<name>A0A9D1FPG5_9FIRM</name>
<gene>
    <name evidence="8" type="ORF">IAB51_10970</name>
</gene>
<dbReference type="Proteomes" id="UP000824002">
    <property type="component" value="Unassembled WGS sequence"/>
</dbReference>
<evidence type="ECO:0000256" key="7">
    <source>
        <dbReference type="SAM" id="Phobius"/>
    </source>
</evidence>
<dbReference type="PANTHER" id="PTHR43663">
    <property type="entry name" value="CHROMATE TRANSPORT PROTEIN-RELATED"/>
    <property type="match status" value="1"/>
</dbReference>
<evidence type="ECO:0000256" key="1">
    <source>
        <dbReference type="ARBA" id="ARBA00004651"/>
    </source>
</evidence>
<keyword evidence="5 7" id="KW-1133">Transmembrane helix</keyword>
<dbReference type="PANTHER" id="PTHR43663:SF2">
    <property type="entry name" value="CHROMATE TRANSPORT PROTEIN-RELATED"/>
    <property type="match status" value="1"/>
</dbReference>
<evidence type="ECO:0000313" key="9">
    <source>
        <dbReference type="Proteomes" id="UP000824002"/>
    </source>
</evidence>
<evidence type="ECO:0000313" key="8">
    <source>
        <dbReference type="EMBL" id="HIS77307.1"/>
    </source>
</evidence>
<proteinExistence type="inferred from homology"/>
<evidence type="ECO:0000256" key="6">
    <source>
        <dbReference type="ARBA" id="ARBA00023136"/>
    </source>
</evidence>
<evidence type="ECO:0000256" key="4">
    <source>
        <dbReference type="ARBA" id="ARBA00022692"/>
    </source>
</evidence>
<dbReference type="InterPro" id="IPR003370">
    <property type="entry name" value="Chromate_transpt"/>
</dbReference>
<evidence type="ECO:0000256" key="2">
    <source>
        <dbReference type="ARBA" id="ARBA00005262"/>
    </source>
</evidence>
<feature type="transmembrane region" description="Helical" evidence="7">
    <location>
        <begin position="109"/>
        <end position="132"/>
    </location>
</feature>
<protein>
    <submittedName>
        <fullName evidence="8">Chromate transporter</fullName>
    </submittedName>
</protein>
<evidence type="ECO:0000256" key="5">
    <source>
        <dbReference type="ARBA" id="ARBA00022989"/>
    </source>
</evidence>
<keyword evidence="4 7" id="KW-0812">Transmembrane</keyword>
<evidence type="ECO:0000256" key="3">
    <source>
        <dbReference type="ARBA" id="ARBA00022475"/>
    </source>
</evidence>